<dbReference type="Pfam" id="PF23572">
    <property type="entry name" value="GH3_C"/>
    <property type="match status" value="1"/>
</dbReference>
<evidence type="ECO:0000313" key="5">
    <source>
        <dbReference type="Proteomes" id="UP001347796"/>
    </source>
</evidence>
<dbReference type="PANTHER" id="PTHR31901">
    <property type="entry name" value="GH3 DOMAIN-CONTAINING PROTEIN"/>
    <property type="match status" value="1"/>
</dbReference>
<feature type="domain" description="GH3 middle" evidence="2">
    <location>
        <begin position="380"/>
        <end position="452"/>
    </location>
</feature>
<reference evidence="4 5" key="1">
    <citation type="submission" date="2024-01" db="EMBL/GenBank/DDBJ databases">
        <title>The genome of the rayed Mediterranean limpet Patella caerulea (Linnaeus, 1758).</title>
        <authorList>
            <person name="Anh-Thu Weber A."/>
            <person name="Halstead-Nussloch G."/>
        </authorList>
    </citation>
    <scope>NUCLEOTIDE SEQUENCE [LARGE SCALE GENOMIC DNA]</scope>
    <source>
        <strain evidence="4">AATW-2023a</strain>
        <tissue evidence="4">Whole specimen</tissue>
    </source>
</reference>
<keyword evidence="1" id="KW-0812">Transmembrane</keyword>
<dbReference type="GO" id="GO:0016881">
    <property type="term" value="F:acid-amino acid ligase activity"/>
    <property type="evidence" value="ECO:0007669"/>
    <property type="project" value="TreeGrafter"/>
</dbReference>
<evidence type="ECO:0008006" key="6">
    <source>
        <dbReference type="Google" id="ProtNLM"/>
    </source>
</evidence>
<feature type="domain" description="GH3 C-terminal" evidence="3">
    <location>
        <begin position="476"/>
        <end position="590"/>
    </location>
</feature>
<gene>
    <name evidence="4" type="ORF">SNE40_016664</name>
</gene>
<organism evidence="4 5">
    <name type="scientific">Patella caerulea</name>
    <name type="common">Rayed Mediterranean limpet</name>
    <dbReference type="NCBI Taxonomy" id="87958"/>
    <lineage>
        <taxon>Eukaryota</taxon>
        <taxon>Metazoa</taxon>
        <taxon>Spiralia</taxon>
        <taxon>Lophotrochozoa</taxon>
        <taxon>Mollusca</taxon>
        <taxon>Gastropoda</taxon>
        <taxon>Patellogastropoda</taxon>
        <taxon>Patelloidea</taxon>
        <taxon>Patellidae</taxon>
        <taxon>Patella</taxon>
    </lineage>
</organism>
<protein>
    <recommendedName>
        <fullName evidence="6">GH3 domain-containing protein</fullName>
    </recommendedName>
</protein>
<sequence length="602" mass="69966">MTYIVLFIPIILIGIYLYLDFKSQKINSAQKSSEAFKIYFFKWILIQLGRYRRNKLEKNTKDVRKVQESFLLKQLKLAERTEYGLKYEFSKIKSVTDYLSRHPLTRYSHYENYIDRMMKGEVNILTATQPSIFAVTSGTSGKSNIIPMVKRQQTIFFLDGIALLFQVMKEFFPKTCQIQKHLKFFYDPIKWRMSEAGIKIGPNSSSPSNSKSVLYMYSTPIPAYRIVSEPELLYIHLLFALKEKLLGMIEANFTSIVYNSFTALDNVWDDLISDIEKGRLKESLDVEDSIRNELNKLLHPDKERAEELRKAKQKGNIGLAHRIWPQCNLVIGADSGSFELYASKLRQTYLKDIPIYSPIYAATEGLLGVNIWPKQLPSRYLLIPTVQFFEFIPLCDCDQDQPKTFLMHEVKEGESYELVITNATCLYRYRFGDVVKVTGLHNQCPIIEFLYRQGQFLSVRGEKTSESLFYCALCKTIDNWSDVQLVDYCCAESVLVDDQTKDQSTLPSYHVYLELKNHFNSINVQQLQTKLDENLGSESYVYSSFRQKKSIGPIQIHLVQDGSFHRLRDFFLKNTSSSFNQYKVPRVLKTKMAVDFITEQCY</sequence>
<proteinExistence type="predicted"/>
<dbReference type="InterPro" id="IPR004993">
    <property type="entry name" value="GH3"/>
</dbReference>
<keyword evidence="1" id="KW-0472">Membrane</keyword>
<accession>A0AAN8JAF2</accession>
<evidence type="ECO:0000313" key="4">
    <source>
        <dbReference type="EMBL" id="KAK6173155.1"/>
    </source>
</evidence>
<name>A0AAN8JAF2_PATCE</name>
<dbReference type="Pfam" id="PF03321">
    <property type="entry name" value="GH3"/>
    <property type="match status" value="1"/>
</dbReference>
<keyword evidence="5" id="KW-1185">Reference proteome</keyword>
<dbReference type="EMBL" id="JAZGQO010000011">
    <property type="protein sequence ID" value="KAK6173155.1"/>
    <property type="molecule type" value="Genomic_DNA"/>
</dbReference>
<evidence type="ECO:0000256" key="1">
    <source>
        <dbReference type="SAM" id="Phobius"/>
    </source>
</evidence>
<evidence type="ECO:0000259" key="2">
    <source>
        <dbReference type="Pfam" id="PF23571"/>
    </source>
</evidence>
<comment type="caution">
    <text evidence="4">The sequence shown here is derived from an EMBL/GenBank/DDBJ whole genome shotgun (WGS) entry which is preliminary data.</text>
</comment>
<dbReference type="GO" id="GO:0005737">
    <property type="term" value="C:cytoplasm"/>
    <property type="evidence" value="ECO:0007669"/>
    <property type="project" value="TreeGrafter"/>
</dbReference>
<dbReference type="PANTHER" id="PTHR31901:SF9">
    <property type="entry name" value="GH3 DOMAIN-CONTAINING PROTEIN"/>
    <property type="match status" value="1"/>
</dbReference>
<dbReference type="Proteomes" id="UP001347796">
    <property type="component" value="Unassembled WGS sequence"/>
</dbReference>
<dbReference type="InterPro" id="IPR055378">
    <property type="entry name" value="GH3_C"/>
</dbReference>
<feature type="transmembrane region" description="Helical" evidence="1">
    <location>
        <begin position="6"/>
        <end position="21"/>
    </location>
</feature>
<keyword evidence="1" id="KW-1133">Transmembrane helix</keyword>
<dbReference type="Pfam" id="PF23571">
    <property type="entry name" value="GH3_M"/>
    <property type="match status" value="1"/>
</dbReference>
<dbReference type="AlphaFoldDB" id="A0AAN8JAF2"/>
<dbReference type="InterPro" id="IPR055377">
    <property type="entry name" value="GH3_M"/>
</dbReference>
<evidence type="ECO:0000259" key="3">
    <source>
        <dbReference type="Pfam" id="PF23572"/>
    </source>
</evidence>